<dbReference type="SUPFAM" id="SSF48008">
    <property type="entry name" value="GntR ligand-binding domain-like"/>
    <property type="match status" value="1"/>
</dbReference>
<evidence type="ECO:0000259" key="4">
    <source>
        <dbReference type="SMART" id="SM00895"/>
    </source>
</evidence>
<evidence type="ECO:0000256" key="1">
    <source>
        <dbReference type="ARBA" id="ARBA00023015"/>
    </source>
</evidence>
<dbReference type="Pfam" id="PF00392">
    <property type="entry name" value="GntR"/>
    <property type="match status" value="1"/>
</dbReference>
<evidence type="ECO:0000313" key="6">
    <source>
        <dbReference type="Proteomes" id="UP000192920"/>
    </source>
</evidence>
<evidence type="ECO:0000313" key="5">
    <source>
        <dbReference type="EMBL" id="SME92095.1"/>
    </source>
</evidence>
<dbReference type="InterPro" id="IPR036390">
    <property type="entry name" value="WH_DNA-bd_sf"/>
</dbReference>
<dbReference type="EMBL" id="FXAG01000001">
    <property type="protein sequence ID" value="SME92095.1"/>
    <property type="molecule type" value="Genomic_DNA"/>
</dbReference>
<proteinExistence type="predicted"/>
<evidence type="ECO:0000256" key="3">
    <source>
        <dbReference type="ARBA" id="ARBA00023163"/>
    </source>
</evidence>
<protein>
    <submittedName>
        <fullName evidence="5">Transcriptional regulator, GntR family</fullName>
    </submittedName>
</protein>
<dbReference type="InterPro" id="IPR008920">
    <property type="entry name" value="TF_FadR/GntR_C"/>
</dbReference>
<organism evidence="5 6">
    <name type="scientific">Pseudogulbenkiania subflava DSM 22618</name>
    <dbReference type="NCBI Taxonomy" id="1123014"/>
    <lineage>
        <taxon>Bacteria</taxon>
        <taxon>Pseudomonadati</taxon>
        <taxon>Pseudomonadota</taxon>
        <taxon>Betaproteobacteria</taxon>
        <taxon>Neisseriales</taxon>
        <taxon>Chromobacteriaceae</taxon>
        <taxon>Pseudogulbenkiania</taxon>
    </lineage>
</organism>
<dbReference type="GO" id="GO:0003677">
    <property type="term" value="F:DNA binding"/>
    <property type="evidence" value="ECO:0007669"/>
    <property type="project" value="UniProtKB-KW"/>
</dbReference>
<dbReference type="Gene3D" id="1.10.10.10">
    <property type="entry name" value="Winged helix-like DNA-binding domain superfamily/Winged helix DNA-binding domain"/>
    <property type="match status" value="1"/>
</dbReference>
<dbReference type="InterPro" id="IPR036388">
    <property type="entry name" value="WH-like_DNA-bd_sf"/>
</dbReference>
<reference evidence="6" key="1">
    <citation type="submission" date="2017-04" db="EMBL/GenBank/DDBJ databases">
        <authorList>
            <person name="Varghese N."/>
            <person name="Submissions S."/>
        </authorList>
    </citation>
    <scope>NUCLEOTIDE SEQUENCE [LARGE SCALE GENOMIC DNA]</scope>
    <source>
        <strain evidence="6">DSM 22618</strain>
    </source>
</reference>
<keyword evidence="6" id="KW-1185">Reference proteome</keyword>
<dbReference type="Proteomes" id="UP000192920">
    <property type="component" value="Unassembled WGS sequence"/>
</dbReference>
<dbReference type="InterPro" id="IPR000524">
    <property type="entry name" value="Tscrpt_reg_HTH_GntR"/>
</dbReference>
<sequence>MQEPEGLLLADKAFLALRELLTGGGLRAGQFVSMSDLVGVIGLPLAPVREAVKRAESAGYVRVLPKRGVAVMEATPELVRECFHLRTLFDQEGARLLVRRHAADTLAELRQKHQQVLDAARAGITPSLQREAMAVDWALHSALSNVLDNASIREIYARNRDRILVMQHSRPLLPDRIVPAMEEHLAIMDAIAGGDEQEAAGQVRNHFRQTLRWWGIIDAAEAS</sequence>
<dbReference type="STRING" id="1123014.SAMN02745746_00047"/>
<dbReference type="SUPFAM" id="SSF46785">
    <property type="entry name" value="Winged helix' DNA-binding domain"/>
    <property type="match status" value="1"/>
</dbReference>
<dbReference type="AlphaFoldDB" id="A0A1Y6B653"/>
<keyword evidence="1" id="KW-0805">Transcription regulation</keyword>
<dbReference type="PANTHER" id="PTHR43537">
    <property type="entry name" value="TRANSCRIPTIONAL REGULATOR, GNTR FAMILY"/>
    <property type="match status" value="1"/>
</dbReference>
<name>A0A1Y6B653_9NEIS</name>
<feature type="domain" description="GntR C-terminal" evidence="4">
    <location>
        <begin position="81"/>
        <end position="209"/>
    </location>
</feature>
<dbReference type="Gene3D" id="1.20.120.530">
    <property type="entry name" value="GntR ligand-binding domain-like"/>
    <property type="match status" value="1"/>
</dbReference>
<dbReference type="SMART" id="SM00895">
    <property type="entry name" value="FCD"/>
    <property type="match status" value="1"/>
</dbReference>
<gene>
    <name evidence="5" type="ORF">SAMN02745746_00047</name>
</gene>
<dbReference type="Pfam" id="PF07729">
    <property type="entry name" value="FCD"/>
    <property type="match status" value="1"/>
</dbReference>
<keyword evidence="3" id="KW-0804">Transcription</keyword>
<dbReference type="RefSeq" id="WP_085274449.1">
    <property type="nucleotide sequence ID" value="NZ_FXAG01000001.1"/>
</dbReference>
<accession>A0A1Y6B653</accession>
<evidence type="ECO:0000256" key="2">
    <source>
        <dbReference type="ARBA" id="ARBA00023125"/>
    </source>
</evidence>
<dbReference type="GO" id="GO:0003700">
    <property type="term" value="F:DNA-binding transcription factor activity"/>
    <property type="evidence" value="ECO:0007669"/>
    <property type="project" value="InterPro"/>
</dbReference>
<dbReference type="InterPro" id="IPR011711">
    <property type="entry name" value="GntR_C"/>
</dbReference>
<dbReference type="PANTHER" id="PTHR43537:SF5">
    <property type="entry name" value="UXU OPERON TRANSCRIPTIONAL REGULATOR"/>
    <property type="match status" value="1"/>
</dbReference>
<keyword evidence="2" id="KW-0238">DNA-binding</keyword>